<comment type="caution">
    <text evidence="1">The sequence shown here is derived from an EMBL/GenBank/DDBJ whole genome shotgun (WGS) entry which is preliminary data.</text>
</comment>
<protein>
    <submittedName>
        <fullName evidence="1">Uncharacterized protein</fullName>
    </submittedName>
</protein>
<dbReference type="EMBL" id="JAQIZT010000013">
    <property type="protein sequence ID" value="KAJ6975607.1"/>
    <property type="molecule type" value="Genomic_DNA"/>
</dbReference>
<organism evidence="1 2">
    <name type="scientific">Populus alba x Populus x berolinensis</name>
    <dbReference type="NCBI Taxonomy" id="444605"/>
    <lineage>
        <taxon>Eukaryota</taxon>
        <taxon>Viridiplantae</taxon>
        <taxon>Streptophyta</taxon>
        <taxon>Embryophyta</taxon>
        <taxon>Tracheophyta</taxon>
        <taxon>Spermatophyta</taxon>
        <taxon>Magnoliopsida</taxon>
        <taxon>eudicotyledons</taxon>
        <taxon>Gunneridae</taxon>
        <taxon>Pentapetalae</taxon>
        <taxon>rosids</taxon>
        <taxon>fabids</taxon>
        <taxon>Malpighiales</taxon>
        <taxon>Salicaceae</taxon>
        <taxon>Saliceae</taxon>
        <taxon>Populus</taxon>
    </lineage>
</organism>
<proteinExistence type="predicted"/>
<reference evidence="1" key="1">
    <citation type="journal article" date="2023" name="Mol. Ecol. Resour.">
        <title>Chromosome-level genome assembly of a triploid poplar Populus alba 'Berolinensis'.</title>
        <authorList>
            <person name="Chen S."/>
            <person name="Yu Y."/>
            <person name="Wang X."/>
            <person name="Wang S."/>
            <person name="Zhang T."/>
            <person name="Zhou Y."/>
            <person name="He R."/>
            <person name="Meng N."/>
            <person name="Wang Y."/>
            <person name="Liu W."/>
            <person name="Liu Z."/>
            <person name="Liu J."/>
            <person name="Guo Q."/>
            <person name="Huang H."/>
            <person name="Sederoff R.R."/>
            <person name="Wang G."/>
            <person name="Qu G."/>
            <person name="Chen S."/>
        </authorList>
    </citation>
    <scope>NUCLEOTIDE SEQUENCE</scope>
    <source>
        <strain evidence="1">SC-2020</strain>
    </source>
</reference>
<dbReference type="AlphaFoldDB" id="A0AAD6Q1J6"/>
<name>A0AAD6Q1J6_9ROSI</name>
<evidence type="ECO:0000313" key="2">
    <source>
        <dbReference type="Proteomes" id="UP001164929"/>
    </source>
</evidence>
<accession>A0AAD6Q1J6</accession>
<dbReference type="Proteomes" id="UP001164929">
    <property type="component" value="Chromosome 13"/>
</dbReference>
<keyword evidence="2" id="KW-1185">Reference proteome</keyword>
<sequence length="98" mass="11242">MGHAPPAFVAEAASENEAERLEESSFSAVFLMAQARKSFIIETKDEPSWHLPRYWKLSLLVCPDKCSHPHAHQAFVKLNKSLKELYILYVETPHSKYL</sequence>
<dbReference type="PANTHER" id="PTHR47422">
    <property type="entry name" value="DNAJ HEAT SHOCK N-TERMINAL DOMAIN-CONTAINING PROTEIN"/>
    <property type="match status" value="1"/>
</dbReference>
<gene>
    <name evidence="1" type="ORF">NC653_031446</name>
</gene>
<dbReference type="PANTHER" id="PTHR47422:SF1">
    <property type="entry name" value="DNAJ HEAT SHOCK N-TERMINAL DOMAIN-CONTAINING PROTEIN"/>
    <property type="match status" value="1"/>
</dbReference>
<evidence type="ECO:0000313" key="1">
    <source>
        <dbReference type="EMBL" id="KAJ6975607.1"/>
    </source>
</evidence>